<dbReference type="RefSeq" id="WP_382392005.1">
    <property type="nucleotide sequence ID" value="NZ_JBHTCQ010000001.1"/>
</dbReference>
<sequence length="237" mass="24787">MSALLELDDVTASYGHVQVLYGVSLAVEDGGAVGILGANGAGKTTTLRAISGMVRTGGSITFDGMSLVGLRPDQVARLGIAHVPEGRGTLGHLTVKENLLVGAYQRKNRAEIAQDVERCLDLFPNLADRISASAASLSGGEQQMLAVARGIMARPRLLLLDEASLGLAPSTAANVYGAIGRLRRESSLSMLVVEQNAALAFTLVESATVLETGRSVLSGPKEELMGKDEIRRAYLGS</sequence>
<keyword evidence="3" id="KW-0547">Nucleotide-binding</keyword>
<dbReference type="InterPro" id="IPR017871">
    <property type="entry name" value="ABC_transporter-like_CS"/>
</dbReference>
<evidence type="ECO:0000256" key="1">
    <source>
        <dbReference type="ARBA" id="ARBA00005417"/>
    </source>
</evidence>
<dbReference type="CDD" id="cd03224">
    <property type="entry name" value="ABC_TM1139_LivF_branched"/>
    <property type="match status" value="1"/>
</dbReference>
<evidence type="ECO:0000256" key="2">
    <source>
        <dbReference type="ARBA" id="ARBA00022448"/>
    </source>
</evidence>
<dbReference type="InterPro" id="IPR027417">
    <property type="entry name" value="P-loop_NTPase"/>
</dbReference>
<keyword evidence="5" id="KW-0029">Amino-acid transport</keyword>
<evidence type="ECO:0000313" key="8">
    <source>
        <dbReference type="Proteomes" id="UP001596455"/>
    </source>
</evidence>
<dbReference type="InterPro" id="IPR003439">
    <property type="entry name" value="ABC_transporter-like_ATP-bd"/>
</dbReference>
<keyword evidence="2" id="KW-0813">Transport</keyword>
<evidence type="ECO:0000256" key="4">
    <source>
        <dbReference type="ARBA" id="ARBA00022840"/>
    </source>
</evidence>
<keyword evidence="4 7" id="KW-0067">ATP-binding</keyword>
<dbReference type="PROSITE" id="PS00211">
    <property type="entry name" value="ABC_TRANSPORTER_1"/>
    <property type="match status" value="1"/>
</dbReference>
<dbReference type="GO" id="GO:0005524">
    <property type="term" value="F:ATP binding"/>
    <property type="evidence" value="ECO:0007669"/>
    <property type="project" value="UniProtKB-KW"/>
</dbReference>
<accession>A0ABW2Q9A9</accession>
<dbReference type="Proteomes" id="UP001596455">
    <property type="component" value="Unassembled WGS sequence"/>
</dbReference>
<comment type="caution">
    <text evidence="7">The sequence shown here is derived from an EMBL/GenBank/DDBJ whole genome shotgun (WGS) entry which is preliminary data.</text>
</comment>
<feature type="domain" description="ABC transporter" evidence="6">
    <location>
        <begin position="5"/>
        <end position="237"/>
    </location>
</feature>
<dbReference type="InterPro" id="IPR052156">
    <property type="entry name" value="BCAA_Transport_ATP-bd_LivF"/>
</dbReference>
<dbReference type="PROSITE" id="PS50893">
    <property type="entry name" value="ABC_TRANSPORTER_2"/>
    <property type="match status" value="1"/>
</dbReference>
<dbReference type="InterPro" id="IPR003593">
    <property type="entry name" value="AAA+_ATPase"/>
</dbReference>
<name>A0ABW2Q9A9_9MICO</name>
<proteinExistence type="inferred from homology"/>
<dbReference type="PANTHER" id="PTHR43820:SF4">
    <property type="entry name" value="HIGH-AFFINITY BRANCHED-CHAIN AMINO ACID TRANSPORT ATP-BINDING PROTEIN LIVF"/>
    <property type="match status" value="1"/>
</dbReference>
<evidence type="ECO:0000259" key="6">
    <source>
        <dbReference type="PROSITE" id="PS50893"/>
    </source>
</evidence>
<dbReference type="Gene3D" id="3.40.50.300">
    <property type="entry name" value="P-loop containing nucleotide triphosphate hydrolases"/>
    <property type="match status" value="1"/>
</dbReference>
<dbReference type="EMBL" id="JBHTCQ010000001">
    <property type="protein sequence ID" value="MFC7404527.1"/>
    <property type="molecule type" value="Genomic_DNA"/>
</dbReference>
<dbReference type="Pfam" id="PF00005">
    <property type="entry name" value="ABC_tran"/>
    <property type="match status" value="1"/>
</dbReference>
<evidence type="ECO:0000256" key="5">
    <source>
        <dbReference type="ARBA" id="ARBA00022970"/>
    </source>
</evidence>
<keyword evidence="8" id="KW-1185">Reference proteome</keyword>
<dbReference type="SUPFAM" id="SSF52540">
    <property type="entry name" value="P-loop containing nucleoside triphosphate hydrolases"/>
    <property type="match status" value="1"/>
</dbReference>
<gene>
    <name evidence="7" type="ORF">ACFQQL_05360</name>
</gene>
<dbReference type="SMART" id="SM00382">
    <property type="entry name" value="AAA"/>
    <property type="match status" value="1"/>
</dbReference>
<organism evidence="7 8">
    <name type="scientific">Georgenia alba</name>
    <dbReference type="NCBI Taxonomy" id="2233858"/>
    <lineage>
        <taxon>Bacteria</taxon>
        <taxon>Bacillati</taxon>
        <taxon>Actinomycetota</taxon>
        <taxon>Actinomycetes</taxon>
        <taxon>Micrococcales</taxon>
        <taxon>Bogoriellaceae</taxon>
        <taxon>Georgenia</taxon>
    </lineage>
</organism>
<reference evidence="8" key="1">
    <citation type="journal article" date="2019" name="Int. J. Syst. Evol. Microbiol.">
        <title>The Global Catalogue of Microorganisms (GCM) 10K type strain sequencing project: providing services to taxonomists for standard genome sequencing and annotation.</title>
        <authorList>
            <consortium name="The Broad Institute Genomics Platform"/>
            <consortium name="The Broad Institute Genome Sequencing Center for Infectious Disease"/>
            <person name="Wu L."/>
            <person name="Ma J."/>
        </authorList>
    </citation>
    <scope>NUCLEOTIDE SEQUENCE [LARGE SCALE GENOMIC DNA]</scope>
    <source>
        <strain evidence="8">JCM 1490</strain>
    </source>
</reference>
<comment type="similarity">
    <text evidence="1">Belongs to the ABC transporter superfamily.</text>
</comment>
<protein>
    <submittedName>
        <fullName evidence="7">ABC transporter ATP-binding protein</fullName>
    </submittedName>
</protein>
<evidence type="ECO:0000256" key="3">
    <source>
        <dbReference type="ARBA" id="ARBA00022741"/>
    </source>
</evidence>
<dbReference type="PANTHER" id="PTHR43820">
    <property type="entry name" value="HIGH-AFFINITY BRANCHED-CHAIN AMINO ACID TRANSPORT ATP-BINDING PROTEIN LIVF"/>
    <property type="match status" value="1"/>
</dbReference>
<evidence type="ECO:0000313" key="7">
    <source>
        <dbReference type="EMBL" id="MFC7404527.1"/>
    </source>
</evidence>